<protein>
    <submittedName>
        <fullName evidence="3">Uncharacterized protein</fullName>
    </submittedName>
</protein>
<feature type="compositionally biased region" description="Low complexity" evidence="1">
    <location>
        <begin position="813"/>
        <end position="826"/>
    </location>
</feature>
<sequence length="943" mass="96001">GHSPAAVASLPTRYLLAAAARGRSGRTDSGSAQGRSGSRAPPPRSLDSAAAATTVAQGCARCRRGGTTAATRPRRCNYIRARTTHAQGHSAMRSRSALLCAALALAAPRRAAAQAAAAVAAGEMRFNIASLGNATGHSVALAGGAEPDGAPIAAWREYVFAATPSSKAGYCPPAERPAHIRVFNVTDKARPQFVKALAGPMPPLTRTTHIDVQAVGGHVLMVTATDVCSDYQCTPRQANEIVGYCEARGVEVWDVSDMSNPKHVGQIKKEQGLRNLPVTGLSLFELRGQAFVAVAAGWHPQVGPVFGGLQIFNLNNPAKPFPDGHWGLEQELSPGTRFERIGADDDLFTPMLMALGGAAAAGGKDIGAAGSTRGVAVAAGAGAGGAPLAYVAQGAYGLIALDLSGAGRTRGVRMVSERVTRHTEYAVTSTEGVALLRGAHAPAAAAGGVGRGAAAPPQPAVLELRGAVATWTETLLYRDDISGNLVPLQMAARRAAVGDRPAFVTGNVTQGVVTWVGDACSPYGLTRRSDALEGFANIAAVARNGMCPLRTKAGSARSANYKALIEFDLLIDQGAPTDIMAAATDPAIDVPVMAVSYTDSKKIMGDNFVKVKDNVGVNPNTPTRTQVDGRTVQLIQESSFWTLGSLEVWDAASARGATLPTSSPYGTYYAACGGARVSLAGSASTLSLTEQDNSDCAAPPPRRAPLAAALAFDRRNGHTVALVSFGAGGVAALDVTTPSAPAVGDVWPHAADAAAAPGGAAVEAALRSGGGGRVVALARTDHADRPTFAAMSETGTLYILEATWGDAPPAPVETPAATPAPTRDAAAGGGGGADGNVGGADNGGSASGSGGGSSGGGTSPAAAALITVFVLAAVGFAGVFLVRRYQRARRLQRLDEEAEEEMAMALPPDQAALSMHRFSMHSLDAGGASAGMRPYDSSSVNLL</sequence>
<evidence type="ECO:0000313" key="3">
    <source>
        <dbReference type="EMBL" id="KAG5179543.1"/>
    </source>
</evidence>
<gene>
    <name evidence="3" type="ORF">JKP88DRAFT_326650</name>
</gene>
<feature type="non-terminal residue" evidence="3">
    <location>
        <position position="943"/>
    </location>
</feature>
<feature type="region of interest" description="Disordered" evidence="1">
    <location>
        <begin position="18"/>
        <end position="48"/>
    </location>
</feature>
<organism evidence="3 4">
    <name type="scientific">Tribonema minus</name>
    <dbReference type="NCBI Taxonomy" id="303371"/>
    <lineage>
        <taxon>Eukaryota</taxon>
        <taxon>Sar</taxon>
        <taxon>Stramenopiles</taxon>
        <taxon>Ochrophyta</taxon>
        <taxon>PX clade</taxon>
        <taxon>Xanthophyceae</taxon>
        <taxon>Tribonematales</taxon>
        <taxon>Tribonemataceae</taxon>
        <taxon>Tribonema</taxon>
    </lineage>
</organism>
<reference evidence="3" key="1">
    <citation type="submission" date="2021-02" db="EMBL/GenBank/DDBJ databases">
        <title>First Annotated Genome of the Yellow-green Alga Tribonema minus.</title>
        <authorList>
            <person name="Mahan K.M."/>
        </authorList>
    </citation>
    <scope>NUCLEOTIDE SEQUENCE</scope>
    <source>
        <strain evidence="3">UTEX B ZZ1240</strain>
    </source>
</reference>
<keyword evidence="2" id="KW-0812">Transmembrane</keyword>
<dbReference type="AlphaFoldDB" id="A0A836CC09"/>
<feature type="transmembrane region" description="Helical" evidence="2">
    <location>
        <begin position="861"/>
        <end position="882"/>
    </location>
</feature>
<proteinExistence type="predicted"/>
<name>A0A836CC09_9STRA</name>
<feature type="region of interest" description="Disordered" evidence="1">
    <location>
        <begin position="809"/>
        <end position="857"/>
    </location>
</feature>
<dbReference type="EMBL" id="JAFCMP010000457">
    <property type="protein sequence ID" value="KAG5179543.1"/>
    <property type="molecule type" value="Genomic_DNA"/>
</dbReference>
<evidence type="ECO:0000256" key="1">
    <source>
        <dbReference type="SAM" id="MobiDB-lite"/>
    </source>
</evidence>
<comment type="caution">
    <text evidence="3">The sequence shown here is derived from an EMBL/GenBank/DDBJ whole genome shotgun (WGS) entry which is preliminary data.</text>
</comment>
<feature type="compositionally biased region" description="Gly residues" evidence="1">
    <location>
        <begin position="827"/>
        <end position="857"/>
    </location>
</feature>
<dbReference type="Proteomes" id="UP000664859">
    <property type="component" value="Unassembled WGS sequence"/>
</dbReference>
<keyword evidence="2" id="KW-0472">Membrane</keyword>
<evidence type="ECO:0000256" key="2">
    <source>
        <dbReference type="SAM" id="Phobius"/>
    </source>
</evidence>
<evidence type="ECO:0000313" key="4">
    <source>
        <dbReference type="Proteomes" id="UP000664859"/>
    </source>
</evidence>
<keyword evidence="2" id="KW-1133">Transmembrane helix</keyword>
<accession>A0A836CC09</accession>
<feature type="compositionally biased region" description="Low complexity" evidence="1">
    <location>
        <begin position="18"/>
        <end position="39"/>
    </location>
</feature>
<keyword evidence="4" id="KW-1185">Reference proteome</keyword>